<name>A0A1M4Y453_9GAMM</name>
<dbReference type="Pfam" id="PF04471">
    <property type="entry name" value="Mrr_cat"/>
    <property type="match status" value="1"/>
</dbReference>
<dbReference type="InterPro" id="IPR011335">
    <property type="entry name" value="Restrct_endonuc-II-like"/>
</dbReference>
<organism evidence="2 3">
    <name type="scientific">Marinomonas polaris DSM 16579</name>
    <dbReference type="NCBI Taxonomy" id="1122206"/>
    <lineage>
        <taxon>Bacteria</taxon>
        <taxon>Pseudomonadati</taxon>
        <taxon>Pseudomonadota</taxon>
        <taxon>Gammaproteobacteria</taxon>
        <taxon>Oceanospirillales</taxon>
        <taxon>Oceanospirillaceae</taxon>
        <taxon>Marinomonas</taxon>
    </lineage>
</organism>
<dbReference type="STRING" id="1122206.SAMN02745753_01116"/>
<reference evidence="3" key="1">
    <citation type="submission" date="2016-11" db="EMBL/GenBank/DDBJ databases">
        <authorList>
            <person name="Varghese N."/>
            <person name="Submissions S."/>
        </authorList>
    </citation>
    <scope>NUCLEOTIDE SEQUENCE [LARGE SCALE GENOMIC DNA]</scope>
    <source>
        <strain evidence="3">DSM 16579</strain>
    </source>
</reference>
<dbReference type="EMBL" id="FQVF01000005">
    <property type="protein sequence ID" value="SHF00386.1"/>
    <property type="molecule type" value="Genomic_DNA"/>
</dbReference>
<keyword evidence="2" id="KW-0255">Endonuclease</keyword>
<dbReference type="InterPro" id="IPR007560">
    <property type="entry name" value="Restrct_endonuc_IV_Mrr"/>
</dbReference>
<dbReference type="Gene3D" id="3.40.1350.10">
    <property type="match status" value="1"/>
</dbReference>
<dbReference type="PANTHER" id="PTHR30015:SF6">
    <property type="entry name" value="SLL1429 PROTEIN"/>
    <property type="match status" value="1"/>
</dbReference>
<evidence type="ECO:0000313" key="2">
    <source>
        <dbReference type="EMBL" id="SHF00386.1"/>
    </source>
</evidence>
<dbReference type="GO" id="GO:0015666">
    <property type="term" value="F:restriction endodeoxyribonuclease activity"/>
    <property type="evidence" value="ECO:0007669"/>
    <property type="project" value="TreeGrafter"/>
</dbReference>
<dbReference type="RefSeq" id="WP_072838749.1">
    <property type="nucleotide sequence ID" value="NZ_FQVF01000005.1"/>
</dbReference>
<dbReference type="AlphaFoldDB" id="A0A1M4Y453"/>
<sequence>MWEFTGEIGYVCNDCSDSNSISIDEFDIDDIGGSEGPMGDASVYKLTHTFNCYECLRLIDLSFEVSEYPVGFISFTINNCFGAKALNEPEIEYKREIYTNEDLFELYESISELVYSLKCQPEFTKKLDPRQFEEVVAEIFRDQGFEVELTKRTRDGGKDIIALSKDKLGFTTKYIIECKHYSEKNKVGVDVVRGLYGVKSSRNGGNIGIIVTTSTFTSDARKFVKNETTTDFDLSLADRDQLLEWLENYRRY</sequence>
<evidence type="ECO:0000313" key="3">
    <source>
        <dbReference type="Proteomes" id="UP000184517"/>
    </source>
</evidence>
<dbReference type="InterPro" id="IPR011856">
    <property type="entry name" value="tRNA_endonuc-like_dom_sf"/>
</dbReference>
<feature type="domain" description="Restriction endonuclease type IV Mrr" evidence="1">
    <location>
        <begin position="125"/>
        <end position="246"/>
    </location>
</feature>
<accession>A0A1M4Y453</accession>
<proteinExistence type="predicted"/>
<keyword evidence="2" id="KW-0378">Hydrolase</keyword>
<keyword evidence="3" id="KW-1185">Reference proteome</keyword>
<dbReference type="SUPFAM" id="SSF52980">
    <property type="entry name" value="Restriction endonuclease-like"/>
    <property type="match status" value="1"/>
</dbReference>
<dbReference type="InterPro" id="IPR052906">
    <property type="entry name" value="Type_IV_Methyl-Rstrct_Enzyme"/>
</dbReference>
<dbReference type="PANTHER" id="PTHR30015">
    <property type="entry name" value="MRR RESTRICTION SYSTEM PROTEIN"/>
    <property type="match status" value="1"/>
</dbReference>
<dbReference type="OrthoDB" id="7061812at2"/>
<dbReference type="Proteomes" id="UP000184517">
    <property type="component" value="Unassembled WGS sequence"/>
</dbReference>
<keyword evidence="2" id="KW-0540">Nuclease</keyword>
<evidence type="ECO:0000259" key="1">
    <source>
        <dbReference type="Pfam" id="PF04471"/>
    </source>
</evidence>
<dbReference type="GO" id="GO:0009307">
    <property type="term" value="P:DNA restriction-modification system"/>
    <property type="evidence" value="ECO:0007669"/>
    <property type="project" value="InterPro"/>
</dbReference>
<dbReference type="GO" id="GO:0003677">
    <property type="term" value="F:DNA binding"/>
    <property type="evidence" value="ECO:0007669"/>
    <property type="project" value="InterPro"/>
</dbReference>
<protein>
    <submittedName>
        <fullName evidence="2">Restriction endonuclease</fullName>
    </submittedName>
</protein>
<gene>
    <name evidence="2" type="ORF">SAMN02745753_01116</name>
</gene>